<gene>
    <name evidence="2" type="ORF">SISNIDRAFT_460766</name>
</gene>
<sequence>MESDSQYGEGGKRELAYRDTLNGASISLLDLDHEWINPVHTYIEQILKSARWIASDPLTLEVESDIDPNAFTLPKSNSKKNPTKKKNPPPSRLVPACTLDPIMPFIYNGEADLSTFTMWMTQVYVYIEDHHVPRKRKVFIAAKFCTGRALRYFTVHVLSGSSSDEWTLSTFFAGVFSACFPPRYFEDMKMTFYDRTQGDRSVSEFATEMREMANILSEDMDEVLLAHKFWNGLHPAIREEMLNAEDYSEREPFDSLVEAAKAVERKAQLKNLGATAESLSASLRVWQRREQERMERERVDESGADESPRVVHTTGYAVVSARHDPLIL</sequence>
<feature type="region of interest" description="Disordered" evidence="1">
    <location>
        <begin position="71"/>
        <end position="92"/>
    </location>
</feature>
<proteinExistence type="predicted"/>
<dbReference type="AlphaFoldDB" id="A0A164ND66"/>
<dbReference type="STRING" id="1314777.A0A164ND66"/>
<reference evidence="2 3" key="1">
    <citation type="journal article" date="2016" name="Mol. Biol. Evol.">
        <title>Comparative Genomics of Early-Diverging Mushroom-Forming Fungi Provides Insights into the Origins of Lignocellulose Decay Capabilities.</title>
        <authorList>
            <person name="Nagy L.G."/>
            <person name="Riley R."/>
            <person name="Tritt A."/>
            <person name="Adam C."/>
            <person name="Daum C."/>
            <person name="Floudas D."/>
            <person name="Sun H."/>
            <person name="Yadav J.S."/>
            <person name="Pangilinan J."/>
            <person name="Larsson K.H."/>
            <person name="Matsuura K."/>
            <person name="Barry K."/>
            <person name="Labutti K."/>
            <person name="Kuo R."/>
            <person name="Ohm R.A."/>
            <person name="Bhattacharya S.S."/>
            <person name="Shirouzu T."/>
            <person name="Yoshinaga Y."/>
            <person name="Martin F.M."/>
            <person name="Grigoriev I.V."/>
            <person name="Hibbett D.S."/>
        </authorList>
    </citation>
    <scope>NUCLEOTIDE SEQUENCE [LARGE SCALE GENOMIC DNA]</scope>
    <source>
        <strain evidence="2 3">HHB9708</strain>
    </source>
</reference>
<dbReference type="EMBL" id="KV419447">
    <property type="protein sequence ID" value="KZS87594.1"/>
    <property type="molecule type" value="Genomic_DNA"/>
</dbReference>
<accession>A0A164ND66</accession>
<protein>
    <recommendedName>
        <fullName evidence="4">Retrotransposon gag domain-containing protein</fullName>
    </recommendedName>
</protein>
<evidence type="ECO:0008006" key="4">
    <source>
        <dbReference type="Google" id="ProtNLM"/>
    </source>
</evidence>
<dbReference type="OrthoDB" id="3267748at2759"/>
<evidence type="ECO:0000256" key="1">
    <source>
        <dbReference type="SAM" id="MobiDB-lite"/>
    </source>
</evidence>
<dbReference type="Proteomes" id="UP000076722">
    <property type="component" value="Unassembled WGS sequence"/>
</dbReference>
<feature type="compositionally biased region" description="Basic residues" evidence="1">
    <location>
        <begin position="77"/>
        <end position="87"/>
    </location>
</feature>
<evidence type="ECO:0000313" key="3">
    <source>
        <dbReference type="Proteomes" id="UP000076722"/>
    </source>
</evidence>
<evidence type="ECO:0000313" key="2">
    <source>
        <dbReference type="EMBL" id="KZS87594.1"/>
    </source>
</evidence>
<name>A0A164ND66_9AGAM</name>
<organism evidence="2 3">
    <name type="scientific">Sistotremastrum niveocremeum HHB9708</name>
    <dbReference type="NCBI Taxonomy" id="1314777"/>
    <lineage>
        <taxon>Eukaryota</taxon>
        <taxon>Fungi</taxon>
        <taxon>Dikarya</taxon>
        <taxon>Basidiomycota</taxon>
        <taxon>Agaricomycotina</taxon>
        <taxon>Agaricomycetes</taxon>
        <taxon>Sistotremastrales</taxon>
        <taxon>Sistotremastraceae</taxon>
        <taxon>Sertulicium</taxon>
        <taxon>Sertulicium niveocremeum</taxon>
    </lineage>
</organism>
<keyword evidence="3" id="KW-1185">Reference proteome</keyword>